<dbReference type="Pfam" id="PF05173">
    <property type="entry name" value="DapB_C"/>
    <property type="match status" value="1"/>
</dbReference>
<dbReference type="PANTHER" id="PTHR20836:SF0">
    <property type="entry name" value="4-HYDROXY-TETRAHYDRODIPICOLINATE REDUCTASE 1, CHLOROPLASTIC-RELATED"/>
    <property type="match status" value="1"/>
</dbReference>
<dbReference type="Gene3D" id="3.40.50.720">
    <property type="entry name" value="NAD(P)-binding Rossmann-like Domain"/>
    <property type="match status" value="1"/>
</dbReference>
<evidence type="ECO:0000256" key="2">
    <source>
        <dbReference type="ARBA" id="ARBA00022605"/>
    </source>
</evidence>
<feature type="domain" description="Dihydrodipicolinate reductase C-terminal" evidence="14">
    <location>
        <begin position="191"/>
        <end position="333"/>
    </location>
</feature>
<dbReference type="GO" id="GO:0070402">
    <property type="term" value="F:NADPH binding"/>
    <property type="evidence" value="ECO:0007669"/>
    <property type="project" value="InterPro"/>
</dbReference>
<keyword evidence="5" id="KW-0560">Oxidoreductase</keyword>
<dbReference type="InterPro" id="IPR023940">
    <property type="entry name" value="DHDPR_bac"/>
</dbReference>
<name>A0A7J7IHT6_9RHOD</name>
<evidence type="ECO:0000256" key="6">
    <source>
        <dbReference type="ARBA" id="ARBA00023027"/>
    </source>
</evidence>
<keyword evidence="3" id="KW-0521">NADP</keyword>
<dbReference type="InterPro" id="IPR011859">
    <property type="entry name" value="Dihydrodipicolinate_Rdtase_pln"/>
</dbReference>
<keyword evidence="4" id="KW-0220">Diaminopimelate biosynthesis</keyword>
<dbReference type="GO" id="GO:0009089">
    <property type="term" value="P:lysine biosynthetic process via diaminopimelate"/>
    <property type="evidence" value="ECO:0007669"/>
    <property type="project" value="InterPro"/>
</dbReference>
<evidence type="ECO:0000256" key="4">
    <source>
        <dbReference type="ARBA" id="ARBA00022915"/>
    </source>
</evidence>
<keyword evidence="16" id="KW-1185">Reference proteome</keyword>
<sequence>MFVNTFPRSRTGKDAGAQKLKKGKTGKQHPCQVRINSIFCLQAENASDRGKLALMSNGLPGKMAMEVAQAALRRGLDLVPYSLTGERTQERVVECAVREDGVRAGRTVRVELVRPSERDRLASTLVNQFPSIICVDFTHPSAVLPNASWYVGTGLDFVMGTTGGDTGALHRLVADSDRYAVIAPNMAKQIVAFQALVDMLGREFPGAFRGYRLEVIESHQASKADTSGTAKAVVASMLQRWGVTGLESERDIQKVRDQSQQRTLMGVPEAFLDGHAFHTYRLTSPDGSVQFVFQHNVCGRRVYADGTIDAVLFLDRQRRVGANQKIYDMIDVLRMGGML</sequence>
<comment type="catalytic activity">
    <reaction evidence="10">
        <text>(S)-2,3,4,5-tetrahydrodipicolinate + NADP(+) + H2O = (2S,4S)-4-hydroxy-2,3,4,5-tetrahydrodipicolinate + NADPH + H(+)</text>
        <dbReference type="Rhea" id="RHEA:35331"/>
        <dbReference type="ChEBI" id="CHEBI:15377"/>
        <dbReference type="ChEBI" id="CHEBI:15378"/>
        <dbReference type="ChEBI" id="CHEBI:16845"/>
        <dbReference type="ChEBI" id="CHEBI:57783"/>
        <dbReference type="ChEBI" id="CHEBI:58349"/>
        <dbReference type="ChEBI" id="CHEBI:67139"/>
        <dbReference type="EC" id="1.17.1.8"/>
    </reaction>
</comment>
<organism evidence="15 16">
    <name type="scientific">Cyanidiococcus yangmingshanensis</name>
    <dbReference type="NCBI Taxonomy" id="2690220"/>
    <lineage>
        <taxon>Eukaryota</taxon>
        <taxon>Rhodophyta</taxon>
        <taxon>Bangiophyceae</taxon>
        <taxon>Cyanidiales</taxon>
        <taxon>Cyanidiaceae</taxon>
        <taxon>Cyanidiococcus</taxon>
    </lineage>
</organism>
<dbReference type="OrthoDB" id="10259487at2759"/>
<evidence type="ECO:0000259" key="14">
    <source>
        <dbReference type="Pfam" id="PF05173"/>
    </source>
</evidence>
<dbReference type="GO" id="GO:0019877">
    <property type="term" value="P:diaminopimelate biosynthetic process"/>
    <property type="evidence" value="ECO:0007669"/>
    <property type="project" value="UniProtKB-KW"/>
</dbReference>
<evidence type="ECO:0000256" key="9">
    <source>
        <dbReference type="ARBA" id="ARBA00038983"/>
    </source>
</evidence>
<comment type="similarity">
    <text evidence="1">Belongs to the DapB family.</text>
</comment>
<gene>
    <name evidence="15" type="ORF">F1559_001311</name>
</gene>
<comment type="pathway">
    <text evidence="8">Amino-acid biosynthesis; L-lysine biosynthesis via DAP pathway; (S)-tetrahydrodipicolinate from L-aspartate: step 4/4.</text>
</comment>
<dbReference type="Gene3D" id="3.30.360.10">
    <property type="entry name" value="Dihydrodipicolinate Reductase, domain 2"/>
    <property type="match status" value="1"/>
</dbReference>
<evidence type="ECO:0000256" key="7">
    <source>
        <dbReference type="ARBA" id="ARBA00023154"/>
    </source>
</evidence>
<comment type="catalytic activity">
    <reaction evidence="11">
        <text>(S)-2,3,4,5-tetrahydrodipicolinate + NAD(+) + H2O = (2S,4S)-4-hydroxy-2,3,4,5-tetrahydrodipicolinate + NADH + H(+)</text>
        <dbReference type="Rhea" id="RHEA:35323"/>
        <dbReference type="ChEBI" id="CHEBI:15377"/>
        <dbReference type="ChEBI" id="CHEBI:15378"/>
        <dbReference type="ChEBI" id="CHEBI:16845"/>
        <dbReference type="ChEBI" id="CHEBI:57540"/>
        <dbReference type="ChEBI" id="CHEBI:57945"/>
        <dbReference type="ChEBI" id="CHEBI:67139"/>
        <dbReference type="EC" id="1.17.1.8"/>
    </reaction>
</comment>
<dbReference type="EMBL" id="VWRR01000009">
    <property type="protein sequence ID" value="KAF6002665.1"/>
    <property type="molecule type" value="Genomic_DNA"/>
</dbReference>
<dbReference type="GO" id="GO:0008839">
    <property type="term" value="F:4-hydroxy-tetrahydrodipicolinate reductase"/>
    <property type="evidence" value="ECO:0007669"/>
    <property type="project" value="UniProtKB-EC"/>
</dbReference>
<evidence type="ECO:0000259" key="13">
    <source>
        <dbReference type="Pfam" id="PF01113"/>
    </source>
</evidence>
<dbReference type="GO" id="GO:0009570">
    <property type="term" value="C:chloroplast stroma"/>
    <property type="evidence" value="ECO:0007669"/>
    <property type="project" value="TreeGrafter"/>
</dbReference>
<dbReference type="Proteomes" id="UP000530660">
    <property type="component" value="Unassembled WGS sequence"/>
</dbReference>
<dbReference type="PANTHER" id="PTHR20836">
    <property type="entry name" value="DIHYDRODIPICOLINATE REDUCTASE"/>
    <property type="match status" value="1"/>
</dbReference>
<dbReference type="InterPro" id="IPR000846">
    <property type="entry name" value="DapB_N"/>
</dbReference>
<reference evidence="15 16" key="1">
    <citation type="journal article" date="2020" name="J. Phycol.">
        <title>Comparative genome analysis reveals Cyanidiococcus gen. nov., a new extremophilic red algal genus sister to Cyanidioschyzon (Cyanidioschyzonaceae, Rhodophyta).</title>
        <authorList>
            <person name="Liu S.-L."/>
            <person name="Chiang Y.-R."/>
            <person name="Yoon H.S."/>
            <person name="Fu H.-Y."/>
        </authorList>
    </citation>
    <scope>NUCLEOTIDE SEQUENCE [LARGE SCALE GENOMIC DNA]</scope>
    <source>
        <strain evidence="15 16">THAL066</strain>
    </source>
</reference>
<evidence type="ECO:0000256" key="11">
    <source>
        <dbReference type="ARBA" id="ARBA00049396"/>
    </source>
</evidence>
<evidence type="ECO:0000256" key="1">
    <source>
        <dbReference type="ARBA" id="ARBA00006642"/>
    </source>
</evidence>
<evidence type="ECO:0000313" key="15">
    <source>
        <dbReference type="EMBL" id="KAF6002665.1"/>
    </source>
</evidence>
<dbReference type="InterPro" id="IPR036291">
    <property type="entry name" value="NAD(P)-bd_dom_sf"/>
</dbReference>
<dbReference type="InterPro" id="IPR022663">
    <property type="entry name" value="DapB_C"/>
</dbReference>
<accession>A0A7J7IHT6</accession>
<dbReference type="Pfam" id="PF01113">
    <property type="entry name" value="DapB_N"/>
    <property type="match status" value="1"/>
</dbReference>
<protein>
    <recommendedName>
        <fullName evidence="9">4-hydroxy-tetrahydrodipicolinate reductase</fullName>
        <ecNumber evidence="9">1.17.1.8</ecNumber>
    </recommendedName>
</protein>
<comment type="caution">
    <text evidence="15">The sequence shown here is derived from an EMBL/GenBank/DDBJ whole genome shotgun (WGS) entry which is preliminary data.</text>
</comment>
<dbReference type="AlphaFoldDB" id="A0A7J7IHT6"/>
<keyword evidence="6" id="KW-0520">NAD</keyword>
<evidence type="ECO:0000256" key="8">
    <source>
        <dbReference type="ARBA" id="ARBA00037922"/>
    </source>
</evidence>
<dbReference type="SUPFAM" id="SSF51735">
    <property type="entry name" value="NAD(P)-binding Rossmann-fold domains"/>
    <property type="match status" value="1"/>
</dbReference>
<evidence type="ECO:0000256" key="5">
    <source>
        <dbReference type="ARBA" id="ARBA00023002"/>
    </source>
</evidence>
<proteinExistence type="inferred from homology"/>
<evidence type="ECO:0000256" key="10">
    <source>
        <dbReference type="ARBA" id="ARBA00049080"/>
    </source>
</evidence>
<keyword evidence="2" id="KW-0028">Amino-acid biosynthesis</keyword>
<keyword evidence="7" id="KW-0457">Lysine biosynthesis</keyword>
<dbReference type="EC" id="1.17.1.8" evidence="9"/>
<evidence type="ECO:0000256" key="3">
    <source>
        <dbReference type="ARBA" id="ARBA00022857"/>
    </source>
</evidence>
<evidence type="ECO:0000256" key="12">
    <source>
        <dbReference type="SAM" id="MobiDB-lite"/>
    </source>
</evidence>
<evidence type="ECO:0000313" key="16">
    <source>
        <dbReference type="Proteomes" id="UP000530660"/>
    </source>
</evidence>
<dbReference type="NCBIfam" id="TIGR02130">
    <property type="entry name" value="dapB_plant"/>
    <property type="match status" value="1"/>
</dbReference>
<feature type="domain" description="Dihydrodipicolinate reductase N-terminal" evidence="13">
    <location>
        <begin position="57"/>
        <end position="186"/>
    </location>
</feature>
<feature type="region of interest" description="Disordered" evidence="12">
    <location>
        <begin position="1"/>
        <end position="28"/>
    </location>
</feature>